<protein>
    <submittedName>
        <fullName evidence="4">ComEC family competence protein</fullName>
    </submittedName>
</protein>
<keyword evidence="5" id="KW-1185">Reference proteome</keyword>
<dbReference type="PATRIC" id="fig|1122241.3.peg.964"/>
<dbReference type="EMBL" id="LTBC01000002">
    <property type="protein sequence ID" value="KYH33136.1"/>
    <property type="molecule type" value="Genomic_DNA"/>
</dbReference>
<sequence>MVQVATISILAFLTAVLLAVSTGWLALRRAGKKAKRQAIYAVLAFTLFLATACGNLTGEQPPSPANQSRQPVAQTASPAPGAAPGTSTSQEKPPDSSTPPAETGKLRVHYLDVGQGDAILVQLPDGKNILIDGGTSEAGPGVVQELQQYGVEILDFVIGTHPHEDHIGGLDVVINSFQVGKVYLPRVTHNSDSYRDLLLAIKNKGLKAMEAKAGVALPMDGGLQALFVSPAKSNYEDLNDYSAVLHLTYGQTAFLFTGDAGTTAEEEMLAGGRPLKADVLKVAHHGSRYSTSTAFLKAVAPRYAVISVGKGNDYGHPHAQTLQRLQKAGVKIYRTDQDGTITAVSDGQKVTIQ</sequence>
<dbReference type="InterPro" id="IPR036866">
    <property type="entry name" value="RibonucZ/Hydroxyglut_hydro"/>
</dbReference>
<dbReference type="AlphaFoldDB" id="A0A151AZS4"/>
<keyword evidence="2" id="KW-0472">Membrane</keyword>
<dbReference type="InterPro" id="IPR001279">
    <property type="entry name" value="Metallo-B-lactamas"/>
</dbReference>
<evidence type="ECO:0000256" key="1">
    <source>
        <dbReference type="SAM" id="MobiDB-lite"/>
    </source>
</evidence>
<dbReference type="PANTHER" id="PTHR30619:SF7">
    <property type="entry name" value="BETA-LACTAMASE DOMAIN PROTEIN"/>
    <property type="match status" value="1"/>
</dbReference>
<feature type="region of interest" description="Disordered" evidence="1">
    <location>
        <begin position="59"/>
        <end position="103"/>
    </location>
</feature>
<keyword evidence="2" id="KW-1133">Transmembrane helix</keyword>
<dbReference type="InterPro" id="IPR035681">
    <property type="entry name" value="ComA-like_MBL"/>
</dbReference>
<gene>
    <name evidence="4" type="ORF">MOMUL_09150</name>
</gene>
<organism evidence="4 5">
    <name type="scientific">Moorella mulderi DSM 14980</name>
    <dbReference type="NCBI Taxonomy" id="1122241"/>
    <lineage>
        <taxon>Bacteria</taxon>
        <taxon>Bacillati</taxon>
        <taxon>Bacillota</taxon>
        <taxon>Clostridia</taxon>
        <taxon>Neomoorellales</taxon>
        <taxon>Neomoorellaceae</taxon>
        <taxon>Neomoorella</taxon>
    </lineage>
</organism>
<dbReference type="InterPro" id="IPR052159">
    <property type="entry name" value="Competence_DNA_uptake"/>
</dbReference>
<feature type="compositionally biased region" description="Polar residues" evidence="1">
    <location>
        <begin position="59"/>
        <end position="74"/>
    </location>
</feature>
<dbReference type="CDD" id="cd07731">
    <property type="entry name" value="ComA-like_MBL-fold"/>
    <property type="match status" value="1"/>
</dbReference>
<dbReference type="Gene3D" id="3.60.15.10">
    <property type="entry name" value="Ribonuclease Z/Hydroxyacylglutathione hydrolase-like"/>
    <property type="match status" value="1"/>
</dbReference>
<reference evidence="4 5" key="1">
    <citation type="submission" date="2016-02" db="EMBL/GenBank/DDBJ databases">
        <title>Genome sequence of Moorella mulderi DSM 14980.</title>
        <authorList>
            <person name="Poehlein A."/>
            <person name="Daniel R."/>
        </authorList>
    </citation>
    <scope>NUCLEOTIDE SEQUENCE [LARGE SCALE GENOMIC DNA]</scope>
    <source>
        <strain evidence="4 5">DSM 14980</strain>
    </source>
</reference>
<feature type="transmembrane region" description="Helical" evidence="2">
    <location>
        <begin position="6"/>
        <end position="27"/>
    </location>
</feature>
<dbReference type="Proteomes" id="UP000075670">
    <property type="component" value="Unassembled WGS sequence"/>
</dbReference>
<dbReference type="PANTHER" id="PTHR30619">
    <property type="entry name" value="DNA INTERNALIZATION/COMPETENCE PROTEIN COMEC/REC2"/>
    <property type="match status" value="1"/>
</dbReference>
<dbReference type="Pfam" id="PF00753">
    <property type="entry name" value="Lactamase_B"/>
    <property type="match status" value="1"/>
</dbReference>
<dbReference type="SUPFAM" id="SSF56281">
    <property type="entry name" value="Metallo-hydrolase/oxidoreductase"/>
    <property type="match status" value="1"/>
</dbReference>
<name>A0A151AZS4_9FIRM</name>
<proteinExistence type="predicted"/>
<accession>A0A151AZS4</accession>
<feature type="domain" description="Metallo-beta-lactamase" evidence="3">
    <location>
        <begin position="115"/>
        <end position="310"/>
    </location>
</feature>
<dbReference type="RefSeq" id="WP_062282423.1">
    <property type="nucleotide sequence ID" value="NZ_LTBC01000002.1"/>
</dbReference>
<keyword evidence="2" id="KW-0812">Transmembrane</keyword>
<dbReference type="OrthoDB" id="9761531at2"/>
<comment type="caution">
    <text evidence="4">The sequence shown here is derived from an EMBL/GenBank/DDBJ whole genome shotgun (WGS) entry which is preliminary data.</text>
</comment>
<evidence type="ECO:0000256" key="2">
    <source>
        <dbReference type="SAM" id="Phobius"/>
    </source>
</evidence>
<dbReference type="SMART" id="SM00849">
    <property type="entry name" value="Lactamase_B"/>
    <property type="match status" value="1"/>
</dbReference>
<evidence type="ECO:0000313" key="5">
    <source>
        <dbReference type="Proteomes" id="UP000075670"/>
    </source>
</evidence>
<evidence type="ECO:0000313" key="4">
    <source>
        <dbReference type="EMBL" id="KYH33136.1"/>
    </source>
</evidence>
<feature type="compositionally biased region" description="Low complexity" evidence="1">
    <location>
        <begin position="75"/>
        <end position="89"/>
    </location>
</feature>
<evidence type="ECO:0000259" key="3">
    <source>
        <dbReference type="SMART" id="SM00849"/>
    </source>
</evidence>
<feature type="transmembrane region" description="Helical" evidence="2">
    <location>
        <begin position="39"/>
        <end position="58"/>
    </location>
</feature>